<keyword evidence="11" id="KW-0969">Cilium</keyword>
<evidence type="ECO:0000256" key="3">
    <source>
        <dbReference type="ARBA" id="ARBA00010299"/>
    </source>
</evidence>
<gene>
    <name evidence="11" type="primary">fliG</name>
    <name evidence="11" type="ORF">J2R62_04330</name>
</gene>
<dbReference type="RefSeq" id="WP_010862980.1">
    <property type="nucleotide sequence ID" value="NZ_CP027852.1"/>
</dbReference>
<dbReference type="EMBL" id="JAFNAA010000003">
    <property type="protein sequence ID" value="MBO1107458.1"/>
    <property type="molecule type" value="Genomic_DNA"/>
</dbReference>
<dbReference type="Pfam" id="PF14842">
    <property type="entry name" value="FliG_N"/>
    <property type="match status" value="1"/>
</dbReference>
<keyword evidence="8" id="KW-0472">Membrane</keyword>
<proteinExistence type="inferred from homology"/>
<dbReference type="GO" id="GO:0005886">
    <property type="term" value="C:plasma membrane"/>
    <property type="evidence" value="ECO:0007669"/>
    <property type="project" value="UniProtKB-SubCell"/>
</dbReference>
<dbReference type="NCBIfam" id="TIGR00207">
    <property type="entry name" value="fliG"/>
    <property type="match status" value="1"/>
</dbReference>
<dbReference type="Pfam" id="PF14841">
    <property type="entry name" value="FliG_M"/>
    <property type="match status" value="1"/>
</dbReference>
<sequence>MTETEVMQPEDGLQQAAILLLSMGEEAAANILKQLSREEVSRLTVAMASLPGVKKDQAQSVFLRFFTDFRSESGITGASRGYLERTLDKALGRSLARPLIDSIYGDTLRSSLQRLQWLEPSKLVELIAGEHPQLQAVFLAYLEPDMASQLLSRLPPETHDDLLYRLANLDEIHPDMIDEVHVLLEKFLQQVGHRTSSQVDGTKKAVDILNRMGSRTSEIMLSLRDMDPSLMVKLEESMYQFDILERQSEATLSRMIEEVPQERLALALKGSSTTLQEKIFACLPKRAAQYLREEMETKGAVRMSAVEEARTEIMQTLRQLANDGEVELSLFAENVVE</sequence>
<evidence type="ECO:0000256" key="7">
    <source>
        <dbReference type="ARBA" id="ARBA00022779"/>
    </source>
</evidence>
<evidence type="ECO:0000256" key="5">
    <source>
        <dbReference type="ARBA" id="ARBA00022475"/>
    </source>
</evidence>
<dbReference type="GeneID" id="69704867"/>
<dbReference type="Proteomes" id="UP000664658">
    <property type="component" value="Unassembled WGS sequence"/>
</dbReference>
<evidence type="ECO:0000313" key="11">
    <source>
        <dbReference type="EMBL" id="MBO1107458.1"/>
    </source>
</evidence>
<comment type="caution">
    <text evidence="11">The sequence shown here is derived from an EMBL/GenBank/DDBJ whole genome shotgun (WGS) entry which is preliminary data.</text>
</comment>
<dbReference type="AlphaFoldDB" id="A0A1A9ATK9"/>
<dbReference type="Gene3D" id="1.10.220.30">
    <property type="match status" value="3"/>
</dbReference>
<keyword evidence="7" id="KW-0283">Flagellar rotation</keyword>
<organism evidence="11 12">
    <name type="scientific">Plesiomonas shigelloides</name>
    <name type="common">Aeromonas shigelloides</name>
    <dbReference type="NCBI Taxonomy" id="703"/>
    <lineage>
        <taxon>Bacteria</taxon>
        <taxon>Pseudomonadati</taxon>
        <taxon>Pseudomonadota</taxon>
        <taxon>Gammaproteobacteria</taxon>
        <taxon>Enterobacterales</taxon>
        <taxon>Enterobacteriaceae</taxon>
        <taxon>Plesiomonas</taxon>
    </lineage>
</organism>
<dbReference type="SUPFAM" id="SSF48029">
    <property type="entry name" value="FliG"/>
    <property type="match status" value="2"/>
</dbReference>
<dbReference type="GO" id="GO:0071973">
    <property type="term" value="P:bacterial-type flagellum-dependent cell motility"/>
    <property type="evidence" value="ECO:0007669"/>
    <property type="project" value="InterPro"/>
</dbReference>
<protein>
    <recommendedName>
        <fullName evidence="4">Flagellar motor switch protein FliG</fullName>
    </recommendedName>
</protein>
<dbReference type="GO" id="GO:0009425">
    <property type="term" value="C:bacterial-type flagellum basal body"/>
    <property type="evidence" value="ECO:0007669"/>
    <property type="project" value="UniProtKB-SubCell"/>
</dbReference>
<keyword evidence="5" id="KW-1003">Cell membrane</keyword>
<dbReference type="GO" id="GO:0003774">
    <property type="term" value="F:cytoskeletal motor activity"/>
    <property type="evidence" value="ECO:0007669"/>
    <property type="project" value="InterPro"/>
</dbReference>
<keyword evidence="11" id="KW-0966">Cell projection</keyword>
<evidence type="ECO:0000256" key="1">
    <source>
        <dbReference type="ARBA" id="ARBA00004117"/>
    </source>
</evidence>
<comment type="similarity">
    <text evidence="3">Belongs to the FliG family.</text>
</comment>
<dbReference type="InterPro" id="IPR028263">
    <property type="entry name" value="FliG_N"/>
</dbReference>
<reference evidence="11" key="1">
    <citation type="submission" date="2021-03" db="EMBL/GenBank/DDBJ databases">
        <title>Plesiomonas shigelloides zfcc0051, isolated from zebrafish feces.</title>
        <authorList>
            <person name="Vanderhoek Z."/>
            <person name="Gaulke C."/>
        </authorList>
    </citation>
    <scope>NUCLEOTIDE SEQUENCE</scope>
    <source>
        <strain evidence="11">Zfcc0051</strain>
    </source>
</reference>
<keyword evidence="9" id="KW-0975">Bacterial flagellum</keyword>
<dbReference type="PANTHER" id="PTHR30534:SF0">
    <property type="entry name" value="FLAGELLAR MOTOR SWITCH PROTEIN FLIG"/>
    <property type="match status" value="1"/>
</dbReference>
<evidence type="ECO:0000313" key="12">
    <source>
        <dbReference type="Proteomes" id="UP000664658"/>
    </source>
</evidence>
<evidence type="ECO:0000256" key="6">
    <source>
        <dbReference type="ARBA" id="ARBA00022500"/>
    </source>
</evidence>
<evidence type="ECO:0000256" key="8">
    <source>
        <dbReference type="ARBA" id="ARBA00023136"/>
    </source>
</evidence>
<dbReference type="InterPro" id="IPR011002">
    <property type="entry name" value="FliG_a-hlx"/>
</dbReference>
<dbReference type="InterPro" id="IPR023087">
    <property type="entry name" value="Flg_Motor_Flig_C"/>
</dbReference>
<dbReference type="PRINTS" id="PR00954">
    <property type="entry name" value="FLGMOTORFLIG"/>
</dbReference>
<evidence type="ECO:0000256" key="2">
    <source>
        <dbReference type="ARBA" id="ARBA00004515"/>
    </source>
</evidence>
<comment type="subcellular location">
    <subcellularLocation>
        <location evidence="1">Bacterial flagellum basal body</location>
    </subcellularLocation>
    <subcellularLocation>
        <location evidence="2">Cell inner membrane</location>
        <topology evidence="2">Peripheral membrane protein</topology>
        <orientation evidence="2">Cytoplasmic side</orientation>
    </subcellularLocation>
</comment>
<evidence type="ECO:0000256" key="4">
    <source>
        <dbReference type="ARBA" id="ARBA00021870"/>
    </source>
</evidence>
<evidence type="ECO:0000256" key="10">
    <source>
        <dbReference type="ARBA" id="ARBA00025598"/>
    </source>
</evidence>
<dbReference type="KEGG" id="pshi:SAMEA2665130_0023"/>
<name>A0A1A9ATK9_PLESH</name>
<dbReference type="InterPro" id="IPR000090">
    <property type="entry name" value="Flg_Motor_Flig"/>
</dbReference>
<dbReference type="PANTHER" id="PTHR30534">
    <property type="entry name" value="FLAGELLAR MOTOR SWITCH PROTEIN FLIG"/>
    <property type="match status" value="1"/>
</dbReference>
<evidence type="ECO:0000256" key="9">
    <source>
        <dbReference type="ARBA" id="ARBA00023143"/>
    </source>
</evidence>
<keyword evidence="11" id="KW-0282">Flagellum</keyword>
<accession>A0A1A9ATK9</accession>
<dbReference type="GO" id="GO:0006935">
    <property type="term" value="P:chemotaxis"/>
    <property type="evidence" value="ECO:0007669"/>
    <property type="project" value="UniProtKB-KW"/>
</dbReference>
<dbReference type="Pfam" id="PF01706">
    <property type="entry name" value="FliG_C"/>
    <property type="match status" value="1"/>
</dbReference>
<comment type="function">
    <text evidence="10">FliG is one of three proteins (FliG, FliN, FliM) that forms the rotor-mounted switch complex (C ring), located at the base of the basal body. This complex interacts with the CheY and CheZ chemotaxis proteins, in addition to contacting components of the motor that determine the direction of flagellar rotation.</text>
</comment>
<keyword evidence="6" id="KW-0145">Chemotaxis</keyword>
<dbReference type="InterPro" id="IPR032779">
    <property type="entry name" value="FliG_M"/>
</dbReference>